<evidence type="ECO:0000313" key="2">
    <source>
        <dbReference type="EMBL" id="ROR55182.1"/>
    </source>
</evidence>
<feature type="region of interest" description="Disordered" evidence="1">
    <location>
        <begin position="13"/>
        <end position="35"/>
    </location>
</feature>
<dbReference type="RefSeq" id="WP_123576063.1">
    <property type="nucleotide sequence ID" value="NZ_RKHG01000001.1"/>
</dbReference>
<organism evidence="2 3">
    <name type="scientific">Luteococcus japonicus</name>
    <dbReference type="NCBI Taxonomy" id="33984"/>
    <lineage>
        <taxon>Bacteria</taxon>
        <taxon>Bacillati</taxon>
        <taxon>Actinomycetota</taxon>
        <taxon>Actinomycetes</taxon>
        <taxon>Propionibacteriales</taxon>
        <taxon>Propionibacteriaceae</taxon>
        <taxon>Luteococcus</taxon>
    </lineage>
</organism>
<protein>
    <submittedName>
        <fullName evidence="2">Uncharacterized protein</fullName>
    </submittedName>
</protein>
<evidence type="ECO:0000313" key="3">
    <source>
        <dbReference type="Proteomes" id="UP000275749"/>
    </source>
</evidence>
<comment type="caution">
    <text evidence="2">The sequence shown here is derived from an EMBL/GenBank/DDBJ whole genome shotgun (WGS) entry which is preliminary data.</text>
</comment>
<reference evidence="2 3" key="1">
    <citation type="submission" date="2018-11" db="EMBL/GenBank/DDBJ databases">
        <title>Sequencing the genomes of 1000 actinobacteria strains.</title>
        <authorList>
            <person name="Klenk H.-P."/>
        </authorList>
    </citation>
    <scope>NUCLEOTIDE SEQUENCE [LARGE SCALE GENOMIC DNA]</scope>
    <source>
        <strain evidence="2 3">DSM 10546</strain>
    </source>
</reference>
<dbReference type="EMBL" id="RKHG01000001">
    <property type="protein sequence ID" value="ROR55182.1"/>
    <property type="molecule type" value="Genomic_DNA"/>
</dbReference>
<evidence type="ECO:0000256" key="1">
    <source>
        <dbReference type="SAM" id="MobiDB-lite"/>
    </source>
</evidence>
<dbReference type="AlphaFoldDB" id="A0A3N1ZYH8"/>
<proteinExistence type="predicted"/>
<feature type="compositionally biased region" description="Basic and acidic residues" evidence="1">
    <location>
        <begin position="13"/>
        <end position="24"/>
    </location>
</feature>
<accession>A0A3N1ZYH8</accession>
<dbReference type="Proteomes" id="UP000275749">
    <property type="component" value="Unassembled WGS sequence"/>
</dbReference>
<gene>
    <name evidence="2" type="ORF">EDD41_2440</name>
</gene>
<sequence length="99" mass="10767">MRIDELIAAEAKASEQNKDAELKPGTKVTRGHGRSKTLQVRLNDDEFAALASVAEERRVPISTLARGMLLRELNGAEEDPQAVIARMRSDLDALAAQVA</sequence>
<name>A0A3N1ZYH8_9ACTN</name>